<comment type="caution">
    <text evidence="1">The sequence shown here is derived from an EMBL/GenBank/DDBJ whole genome shotgun (WGS) entry which is preliminary data.</text>
</comment>
<proteinExistence type="predicted"/>
<accession>A0A917U3Q6</accession>
<keyword evidence="2" id="KW-1185">Reference proteome</keyword>
<evidence type="ECO:0000313" key="2">
    <source>
        <dbReference type="Proteomes" id="UP000642070"/>
    </source>
</evidence>
<dbReference type="AlphaFoldDB" id="A0A917U3Q6"/>
<evidence type="ECO:0000313" key="1">
    <source>
        <dbReference type="EMBL" id="GGM53261.1"/>
    </source>
</evidence>
<protein>
    <submittedName>
        <fullName evidence="1">Uncharacterized protein</fullName>
    </submittedName>
</protein>
<dbReference type="Proteomes" id="UP000642070">
    <property type="component" value="Unassembled WGS sequence"/>
</dbReference>
<organism evidence="1 2">
    <name type="scientific">Dactylosporangium sucinum</name>
    <dbReference type="NCBI Taxonomy" id="1424081"/>
    <lineage>
        <taxon>Bacteria</taxon>
        <taxon>Bacillati</taxon>
        <taxon>Actinomycetota</taxon>
        <taxon>Actinomycetes</taxon>
        <taxon>Micromonosporales</taxon>
        <taxon>Micromonosporaceae</taxon>
        <taxon>Dactylosporangium</taxon>
    </lineage>
</organism>
<dbReference type="RefSeq" id="WP_190253671.1">
    <property type="nucleotide sequence ID" value="NZ_BMPI01000035.1"/>
</dbReference>
<name>A0A917U3Q6_9ACTN</name>
<gene>
    <name evidence="1" type="ORF">GCM10007977_063610</name>
</gene>
<reference evidence="1" key="1">
    <citation type="journal article" date="2014" name="Int. J. Syst. Evol. Microbiol.">
        <title>Complete genome sequence of Corynebacterium casei LMG S-19264T (=DSM 44701T), isolated from a smear-ripened cheese.</title>
        <authorList>
            <consortium name="US DOE Joint Genome Institute (JGI-PGF)"/>
            <person name="Walter F."/>
            <person name="Albersmeier A."/>
            <person name="Kalinowski J."/>
            <person name="Ruckert C."/>
        </authorList>
    </citation>
    <scope>NUCLEOTIDE SEQUENCE</scope>
    <source>
        <strain evidence="1">JCM 19831</strain>
    </source>
</reference>
<reference evidence="1" key="2">
    <citation type="submission" date="2020-09" db="EMBL/GenBank/DDBJ databases">
        <authorList>
            <person name="Sun Q."/>
            <person name="Ohkuma M."/>
        </authorList>
    </citation>
    <scope>NUCLEOTIDE SEQUENCE</scope>
    <source>
        <strain evidence="1">JCM 19831</strain>
    </source>
</reference>
<dbReference type="EMBL" id="BMPI01000035">
    <property type="protein sequence ID" value="GGM53261.1"/>
    <property type="molecule type" value="Genomic_DNA"/>
</dbReference>
<sequence>MTSPAYADATAAVCAWINAQQYLVGRGRPLAAGAHRDPQKSPSSGAVAWVTTTSTAGDLSQGAFSYPLLTIAVYGMTDANAARGAAAVANALAALEGDAQPVGDTVLLAVDSITGPSRLPDGGEHRYLIDAVIAITPA</sequence>